<dbReference type="GO" id="GO:0005524">
    <property type="term" value="F:ATP binding"/>
    <property type="evidence" value="ECO:0007669"/>
    <property type="project" value="UniProtKB-UniRule"/>
</dbReference>
<dbReference type="GO" id="GO:0016020">
    <property type="term" value="C:membrane"/>
    <property type="evidence" value="ECO:0007669"/>
    <property type="project" value="UniProtKB-SubCell"/>
</dbReference>
<dbReference type="GO" id="GO:0106310">
    <property type="term" value="F:protein serine kinase activity"/>
    <property type="evidence" value="ECO:0007669"/>
    <property type="project" value="RHEA"/>
</dbReference>
<feature type="binding site" evidence="18">
    <location>
        <position position="569"/>
    </location>
    <ligand>
        <name>ATP</name>
        <dbReference type="ChEBI" id="CHEBI:30616"/>
    </ligand>
</feature>
<reference evidence="24" key="1">
    <citation type="submission" date="2015-04" db="UniProtKB">
        <authorList>
            <consortium name="EnsemblPlants"/>
        </authorList>
    </citation>
    <scope>IDENTIFICATION</scope>
</reference>
<evidence type="ECO:0000259" key="22">
    <source>
        <dbReference type="PROSITE" id="PS50927"/>
    </source>
</evidence>
<protein>
    <recommendedName>
        <fullName evidence="17">Receptor-like serine/threonine-protein kinase</fullName>
        <ecNumber evidence="17">2.7.11.1</ecNumber>
    </recommendedName>
</protein>
<evidence type="ECO:0000256" key="8">
    <source>
        <dbReference type="ARBA" id="ARBA00022777"/>
    </source>
</evidence>
<keyword evidence="10 19" id="KW-1133">Transmembrane helix</keyword>
<dbReference type="Pfam" id="PF08276">
    <property type="entry name" value="PAN_2"/>
    <property type="match status" value="1"/>
</dbReference>
<keyword evidence="25" id="KW-1185">Reference proteome</keyword>
<dbReference type="SMART" id="SM00473">
    <property type="entry name" value="PAN_AP"/>
    <property type="match status" value="1"/>
</dbReference>
<dbReference type="OMA" id="LMIWIFK"/>
<feature type="domain" description="Protein kinase" evidence="21">
    <location>
        <begin position="541"/>
        <end position="815"/>
    </location>
</feature>
<accession>A0A0E0LHZ7</accession>
<feature type="chain" id="PRO_5002366313" description="Receptor-like serine/threonine-protein kinase" evidence="20">
    <location>
        <begin position="26"/>
        <end position="840"/>
    </location>
</feature>
<sequence length="840" mass="92419">MPPHLHVLLLSGLLLSSLHTPPCSATIADGDILTAGQALSVGDKLVSRNGKFALGFFQPQPTAGISKSINTTTTTLPGWYLGIWFNKIPVFTTAWVANRENPITGPEMKQAQLKISRDGNLAIVLNNNTSSKSIIWSSTHIIVNRTTGSSSTNTTTTTSALLMNNGNLALLMASNNVVLWQSFDYPTDVGLPGAKLGRNKITGLNRRFVAKKSLIDMGLGSYSLEMDTNTVLHIRRRKPPIVVYWSWSSGQLAYKLIPLLNELLDMDPRTKGWLKPEYIHNNEEDYFTYTSLDESASVFVDIDITGQVRLNVWSQPKMSWQTIYAEPSDPCNLHDVCGPFTVCDGKSIPFCGCMESFSPKSPLNWDAGDPIGGCVRNTPLDCAAGKQKNTSPTDMFHPIDGVTLPLYPQSVDDASTQSDCEEACLHDCSCTAYSYNGNRCSVWHGELRSVNQNDGIGIYSENVLYLRLAARDSQSLRKNNKRKPRVVTTIIIVSFGLLMLMLVLMIWIFKSKSCGAPLYGSQGSDGGIIAFRYTGLVRATKCFSEKIGEGGFGCVFKGMLGDQTAIAVKRLDGARQGEKQFRAEVSSIGMIQHINLVKLIGFCCEGDQRLLVYERMLNGSLDAHLFQSNATVLNWSTRYQIAIGVARGLCYLHQSCRECIIHCDIKPGNILLNESFVPKIADFGMAAIVGRDFSRVLTTFRGTVGYLAPEWLSGVAITPKVDVYSFGMVLLEIISGRRNSPQVSASNSDHGDYFPVLAINKLHVGDVRSLVDPQLHDDFNLEEAERVCRVACWCIQEIESDRPTMGEVVRAIEGLQELDMPPMTRLLAAIIECSDVASIK</sequence>
<dbReference type="FunFam" id="2.90.10.10:FF:000011">
    <property type="entry name" value="Serine/threonine-protein kinase"/>
    <property type="match status" value="1"/>
</dbReference>
<dbReference type="AlphaFoldDB" id="A0A0E0LHZ7"/>
<organism evidence="24">
    <name type="scientific">Oryza punctata</name>
    <name type="common">Red rice</name>
    <dbReference type="NCBI Taxonomy" id="4537"/>
    <lineage>
        <taxon>Eukaryota</taxon>
        <taxon>Viridiplantae</taxon>
        <taxon>Streptophyta</taxon>
        <taxon>Embryophyta</taxon>
        <taxon>Tracheophyta</taxon>
        <taxon>Spermatophyta</taxon>
        <taxon>Magnoliopsida</taxon>
        <taxon>Liliopsida</taxon>
        <taxon>Poales</taxon>
        <taxon>Poaceae</taxon>
        <taxon>BOP clade</taxon>
        <taxon>Oryzoideae</taxon>
        <taxon>Oryzeae</taxon>
        <taxon>Oryzinae</taxon>
        <taxon>Oryza</taxon>
    </lineage>
</organism>
<dbReference type="PANTHER" id="PTHR47974">
    <property type="entry name" value="OS07G0415500 PROTEIN"/>
    <property type="match status" value="1"/>
</dbReference>
<dbReference type="PROSITE" id="PS50011">
    <property type="entry name" value="PROTEIN_KINASE_DOM"/>
    <property type="match status" value="1"/>
</dbReference>
<dbReference type="Proteomes" id="UP000026962">
    <property type="component" value="Chromosome 7"/>
</dbReference>
<keyword evidence="12" id="KW-1015">Disulfide bond</keyword>
<name>A0A0E0LHZ7_ORYPU</name>
<dbReference type="Gene3D" id="1.10.510.10">
    <property type="entry name" value="Transferase(Phosphotransferase) domain 1"/>
    <property type="match status" value="1"/>
</dbReference>
<dbReference type="PROSITE" id="PS50927">
    <property type="entry name" value="BULB_LECTIN"/>
    <property type="match status" value="1"/>
</dbReference>
<keyword evidence="14" id="KW-0325">Glycoprotein</keyword>
<evidence type="ECO:0000256" key="12">
    <source>
        <dbReference type="ARBA" id="ARBA00023157"/>
    </source>
</evidence>
<comment type="catalytic activity">
    <reaction evidence="15 17">
        <text>L-threonyl-[protein] + ATP = O-phospho-L-threonyl-[protein] + ADP + H(+)</text>
        <dbReference type="Rhea" id="RHEA:46608"/>
        <dbReference type="Rhea" id="RHEA-COMP:11060"/>
        <dbReference type="Rhea" id="RHEA-COMP:11605"/>
        <dbReference type="ChEBI" id="CHEBI:15378"/>
        <dbReference type="ChEBI" id="CHEBI:30013"/>
        <dbReference type="ChEBI" id="CHEBI:30616"/>
        <dbReference type="ChEBI" id="CHEBI:61977"/>
        <dbReference type="ChEBI" id="CHEBI:456216"/>
        <dbReference type="EC" id="2.7.11.1"/>
    </reaction>
</comment>
<dbReference type="FunFam" id="1.10.510.10:FF:000227">
    <property type="entry name" value="Serine/threonine-protein kinase"/>
    <property type="match status" value="1"/>
</dbReference>
<feature type="domain" description="Bulb-type lectin" evidence="22">
    <location>
        <begin position="30"/>
        <end position="183"/>
    </location>
</feature>
<keyword evidence="6 20" id="KW-0732">Signal</keyword>
<dbReference type="CDD" id="cd00028">
    <property type="entry name" value="B_lectin"/>
    <property type="match status" value="1"/>
</dbReference>
<evidence type="ECO:0000256" key="10">
    <source>
        <dbReference type="ARBA" id="ARBA00022989"/>
    </source>
</evidence>
<keyword evidence="7 17" id="KW-0547">Nucleotide-binding</keyword>
<evidence type="ECO:0000259" key="21">
    <source>
        <dbReference type="PROSITE" id="PS50011"/>
    </source>
</evidence>
<dbReference type="InterPro" id="IPR011009">
    <property type="entry name" value="Kinase-like_dom_sf"/>
</dbReference>
<dbReference type="Gramene" id="OPUNC07G05440.1">
    <property type="protein sequence ID" value="OPUNC07G05440.1"/>
    <property type="gene ID" value="OPUNC07G05440"/>
</dbReference>
<keyword evidence="3" id="KW-0245">EGF-like domain</keyword>
<keyword evidence="5 19" id="KW-0812">Transmembrane</keyword>
<dbReference type="EC" id="2.7.11.1" evidence="17"/>
<evidence type="ECO:0000256" key="17">
    <source>
        <dbReference type="PIRNR" id="PIRNR000641"/>
    </source>
</evidence>
<dbReference type="SMART" id="SM00220">
    <property type="entry name" value="S_TKc"/>
    <property type="match status" value="1"/>
</dbReference>
<dbReference type="InterPro" id="IPR001480">
    <property type="entry name" value="Bulb-type_lectin_dom"/>
</dbReference>
<keyword evidence="4 17" id="KW-0808">Transferase</keyword>
<evidence type="ECO:0000256" key="1">
    <source>
        <dbReference type="ARBA" id="ARBA00004479"/>
    </source>
</evidence>
<dbReference type="EnsemblPlants" id="OPUNC07G05440.1">
    <property type="protein sequence ID" value="OPUNC07G05440.1"/>
    <property type="gene ID" value="OPUNC07G05440"/>
</dbReference>
<evidence type="ECO:0000256" key="5">
    <source>
        <dbReference type="ARBA" id="ARBA00022692"/>
    </source>
</evidence>
<dbReference type="Pfam" id="PF00069">
    <property type="entry name" value="Pkinase"/>
    <property type="match status" value="1"/>
</dbReference>
<comment type="catalytic activity">
    <reaction evidence="16 17">
        <text>L-seryl-[protein] + ATP = O-phospho-L-seryl-[protein] + ADP + H(+)</text>
        <dbReference type="Rhea" id="RHEA:17989"/>
        <dbReference type="Rhea" id="RHEA-COMP:9863"/>
        <dbReference type="Rhea" id="RHEA-COMP:11604"/>
        <dbReference type="ChEBI" id="CHEBI:15378"/>
        <dbReference type="ChEBI" id="CHEBI:29999"/>
        <dbReference type="ChEBI" id="CHEBI:30616"/>
        <dbReference type="ChEBI" id="CHEBI:83421"/>
        <dbReference type="ChEBI" id="CHEBI:456216"/>
        <dbReference type="EC" id="2.7.11.1"/>
    </reaction>
</comment>
<feature type="signal peptide" evidence="20">
    <location>
        <begin position="1"/>
        <end position="25"/>
    </location>
</feature>
<dbReference type="eggNOG" id="ENOG502QUMK">
    <property type="taxonomic scope" value="Eukaryota"/>
</dbReference>
<dbReference type="PROSITE" id="PS50948">
    <property type="entry name" value="PAN"/>
    <property type="match status" value="1"/>
</dbReference>
<feature type="domain" description="Apple" evidence="23">
    <location>
        <begin position="382"/>
        <end position="463"/>
    </location>
</feature>
<dbReference type="GO" id="GO:0051707">
    <property type="term" value="P:response to other organism"/>
    <property type="evidence" value="ECO:0007669"/>
    <property type="project" value="UniProtKB-ARBA"/>
</dbReference>
<dbReference type="Gene3D" id="2.90.10.10">
    <property type="entry name" value="Bulb-type lectin domain"/>
    <property type="match status" value="1"/>
</dbReference>
<dbReference type="SMART" id="SM00108">
    <property type="entry name" value="B_lectin"/>
    <property type="match status" value="1"/>
</dbReference>
<comment type="subcellular location">
    <subcellularLocation>
        <location evidence="1">Membrane</location>
        <topology evidence="1">Single-pass type I membrane protein</topology>
    </subcellularLocation>
</comment>
<evidence type="ECO:0000256" key="2">
    <source>
        <dbReference type="ARBA" id="ARBA00022527"/>
    </source>
</evidence>
<evidence type="ECO:0000256" key="13">
    <source>
        <dbReference type="ARBA" id="ARBA00023170"/>
    </source>
</evidence>
<feature type="transmembrane region" description="Helical" evidence="19">
    <location>
        <begin position="486"/>
        <end position="509"/>
    </location>
</feature>
<dbReference type="InterPro" id="IPR036426">
    <property type="entry name" value="Bulb-type_lectin_dom_sf"/>
</dbReference>
<evidence type="ECO:0000256" key="14">
    <source>
        <dbReference type="ARBA" id="ARBA00023180"/>
    </source>
</evidence>
<evidence type="ECO:0000256" key="9">
    <source>
        <dbReference type="ARBA" id="ARBA00022840"/>
    </source>
</evidence>
<dbReference type="Gene3D" id="3.30.200.20">
    <property type="entry name" value="Phosphorylase Kinase, domain 1"/>
    <property type="match status" value="1"/>
</dbReference>
<evidence type="ECO:0000256" key="4">
    <source>
        <dbReference type="ARBA" id="ARBA00022679"/>
    </source>
</evidence>
<dbReference type="SUPFAM" id="SSF51110">
    <property type="entry name" value="alpha-D-mannose-specific plant lectins"/>
    <property type="match status" value="1"/>
</dbReference>
<evidence type="ECO:0000259" key="23">
    <source>
        <dbReference type="PROSITE" id="PS50948"/>
    </source>
</evidence>
<dbReference type="InterPro" id="IPR017441">
    <property type="entry name" value="Protein_kinase_ATP_BS"/>
</dbReference>
<reference evidence="24" key="2">
    <citation type="submission" date="2018-05" db="EMBL/GenBank/DDBJ databases">
        <title>OpunRS2 (Oryza punctata Reference Sequence Version 2).</title>
        <authorList>
            <person name="Zhang J."/>
            <person name="Kudrna D."/>
            <person name="Lee S."/>
            <person name="Talag J."/>
            <person name="Welchert J."/>
            <person name="Wing R.A."/>
        </authorList>
    </citation>
    <scope>NUCLEOTIDE SEQUENCE [LARGE SCALE GENOMIC DNA]</scope>
</reference>
<evidence type="ECO:0000256" key="18">
    <source>
        <dbReference type="PROSITE-ProRule" id="PRU10141"/>
    </source>
</evidence>
<comment type="similarity">
    <text evidence="17">Belongs to the protein kinase superfamily. Ser/Thr protein kinase family.</text>
</comment>
<dbReference type="PIRSF" id="PIRSF000641">
    <property type="entry name" value="SRK"/>
    <property type="match status" value="1"/>
</dbReference>
<keyword evidence="11 19" id="KW-0472">Membrane</keyword>
<dbReference type="GO" id="GO:0048544">
    <property type="term" value="P:recognition of pollen"/>
    <property type="evidence" value="ECO:0007669"/>
    <property type="project" value="InterPro"/>
</dbReference>
<keyword evidence="8 17" id="KW-0418">Kinase</keyword>
<dbReference type="FunFam" id="3.30.200.20:FF:000178">
    <property type="entry name" value="serine/threonine-protein kinase PBS1-like"/>
    <property type="match status" value="1"/>
</dbReference>
<dbReference type="PROSITE" id="PS00107">
    <property type="entry name" value="PROTEIN_KINASE_ATP"/>
    <property type="match status" value="1"/>
</dbReference>
<evidence type="ECO:0000256" key="15">
    <source>
        <dbReference type="ARBA" id="ARBA00047899"/>
    </source>
</evidence>
<keyword evidence="13" id="KW-0675">Receptor</keyword>
<dbReference type="InterPro" id="IPR003609">
    <property type="entry name" value="Pan_app"/>
</dbReference>
<dbReference type="HOGENOM" id="CLU_000288_116_2_1"/>
<keyword evidence="9 17" id="KW-0067">ATP-binding</keyword>
<dbReference type="PANTHER" id="PTHR47974:SF19">
    <property type="entry name" value="RECEPTOR-LIKE SERINE_THREONINE-PROTEIN KINASE"/>
    <property type="match status" value="1"/>
</dbReference>
<dbReference type="STRING" id="4537.A0A0E0LHZ7"/>
<dbReference type="PROSITE" id="PS00108">
    <property type="entry name" value="PROTEIN_KINASE_ST"/>
    <property type="match status" value="1"/>
</dbReference>
<evidence type="ECO:0000256" key="6">
    <source>
        <dbReference type="ARBA" id="ARBA00022729"/>
    </source>
</evidence>
<dbReference type="Pfam" id="PF01453">
    <property type="entry name" value="B_lectin"/>
    <property type="match status" value="1"/>
</dbReference>
<dbReference type="CDD" id="cd14066">
    <property type="entry name" value="STKc_IRAK"/>
    <property type="match status" value="1"/>
</dbReference>
<dbReference type="Pfam" id="PF00954">
    <property type="entry name" value="S_locus_glycop"/>
    <property type="match status" value="1"/>
</dbReference>
<dbReference type="CDD" id="cd01098">
    <property type="entry name" value="PAN_AP_plant"/>
    <property type="match status" value="1"/>
</dbReference>
<dbReference type="InterPro" id="IPR008271">
    <property type="entry name" value="Ser/Thr_kinase_AS"/>
</dbReference>
<evidence type="ECO:0000256" key="3">
    <source>
        <dbReference type="ARBA" id="ARBA00022536"/>
    </source>
</evidence>
<evidence type="ECO:0000256" key="19">
    <source>
        <dbReference type="SAM" id="Phobius"/>
    </source>
</evidence>
<dbReference type="SUPFAM" id="SSF56112">
    <property type="entry name" value="Protein kinase-like (PK-like)"/>
    <property type="match status" value="1"/>
</dbReference>
<dbReference type="InterPro" id="IPR000719">
    <property type="entry name" value="Prot_kinase_dom"/>
</dbReference>
<evidence type="ECO:0000313" key="24">
    <source>
        <dbReference type="EnsemblPlants" id="OPUNC07G05440.1"/>
    </source>
</evidence>
<evidence type="ECO:0000256" key="11">
    <source>
        <dbReference type="ARBA" id="ARBA00023136"/>
    </source>
</evidence>
<evidence type="ECO:0000313" key="25">
    <source>
        <dbReference type="Proteomes" id="UP000026962"/>
    </source>
</evidence>
<evidence type="ECO:0000256" key="16">
    <source>
        <dbReference type="ARBA" id="ARBA00048679"/>
    </source>
</evidence>
<proteinExistence type="inferred from homology"/>
<keyword evidence="2 17" id="KW-0723">Serine/threonine-protein kinase</keyword>
<dbReference type="InterPro" id="IPR024171">
    <property type="entry name" value="SRK-like_kinase"/>
</dbReference>
<evidence type="ECO:0000256" key="7">
    <source>
        <dbReference type="ARBA" id="ARBA00022741"/>
    </source>
</evidence>
<dbReference type="InterPro" id="IPR000858">
    <property type="entry name" value="S_locus_glycoprot_dom"/>
</dbReference>
<dbReference type="GO" id="GO:0004674">
    <property type="term" value="F:protein serine/threonine kinase activity"/>
    <property type="evidence" value="ECO:0007669"/>
    <property type="project" value="UniProtKB-KW"/>
</dbReference>
<evidence type="ECO:0000256" key="20">
    <source>
        <dbReference type="SAM" id="SignalP"/>
    </source>
</evidence>